<proteinExistence type="predicted"/>
<gene>
    <name evidence="2" type="ORF">U9M48_007601</name>
</gene>
<evidence type="ECO:0000256" key="1">
    <source>
        <dbReference type="SAM" id="MobiDB-lite"/>
    </source>
</evidence>
<evidence type="ECO:0000313" key="2">
    <source>
        <dbReference type="EMBL" id="WVZ57183.1"/>
    </source>
</evidence>
<dbReference type="Proteomes" id="UP001341281">
    <property type="component" value="Chromosome 02"/>
</dbReference>
<keyword evidence="3" id="KW-1185">Reference proteome</keyword>
<feature type="region of interest" description="Disordered" evidence="1">
    <location>
        <begin position="27"/>
        <end position="49"/>
    </location>
</feature>
<feature type="non-terminal residue" evidence="2">
    <location>
        <position position="1"/>
    </location>
</feature>
<accession>A0AAQ3SMK7</accession>
<dbReference type="EMBL" id="CP144746">
    <property type="protein sequence ID" value="WVZ57183.1"/>
    <property type="molecule type" value="Genomic_DNA"/>
</dbReference>
<organism evidence="2 3">
    <name type="scientific">Paspalum notatum var. saurae</name>
    <dbReference type="NCBI Taxonomy" id="547442"/>
    <lineage>
        <taxon>Eukaryota</taxon>
        <taxon>Viridiplantae</taxon>
        <taxon>Streptophyta</taxon>
        <taxon>Embryophyta</taxon>
        <taxon>Tracheophyta</taxon>
        <taxon>Spermatophyta</taxon>
        <taxon>Magnoliopsida</taxon>
        <taxon>Liliopsida</taxon>
        <taxon>Poales</taxon>
        <taxon>Poaceae</taxon>
        <taxon>PACMAD clade</taxon>
        <taxon>Panicoideae</taxon>
        <taxon>Andropogonodae</taxon>
        <taxon>Paspaleae</taxon>
        <taxon>Paspalinae</taxon>
        <taxon>Paspalum</taxon>
    </lineage>
</organism>
<evidence type="ECO:0000313" key="3">
    <source>
        <dbReference type="Proteomes" id="UP001341281"/>
    </source>
</evidence>
<name>A0AAQ3SMK7_PASNO</name>
<reference evidence="2 3" key="1">
    <citation type="submission" date="2024-02" db="EMBL/GenBank/DDBJ databases">
        <title>High-quality chromosome-scale genome assembly of Pensacola bahiagrass (Paspalum notatum Flugge var. saurae).</title>
        <authorList>
            <person name="Vega J.M."/>
            <person name="Podio M."/>
            <person name="Orjuela J."/>
            <person name="Siena L.A."/>
            <person name="Pessino S.C."/>
            <person name="Combes M.C."/>
            <person name="Mariac C."/>
            <person name="Albertini E."/>
            <person name="Pupilli F."/>
            <person name="Ortiz J.P.A."/>
            <person name="Leblanc O."/>
        </authorList>
    </citation>
    <scope>NUCLEOTIDE SEQUENCE [LARGE SCALE GENOMIC DNA]</scope>
    <source>
        <strain evidence="2">R1</strain>
        <tissue evidence="2">Leaf</tissue>
    </source>
</reference>
<sequence length="74" mass="7615">MPPPAPPSPPPHVTSPPRPLAAFLASQVRRRRHSTAGLGRADGDSRWSSREGATAEGLCCFVAVVATAVVGGLD</sequence>
<protein>
    <submittedName>
        <fullName evidence="2">Uncharacterized protein</fullName>
    </submittedName>
</protein>
<dbReference type="AlphaFoldDB" id="A0AAQ3SMK7"/>